<evidence type="ECO:0000313" key="1">
    <source>
        <dbReference type="EMBL" id="OTG23620.1"/>
    </source>
</evidence>
<keyword evidence="2" id="KW-1185">Reference proteome</keyword>
<dbReference type="EMBL" id="CM007895">
    <property type="protein sequence ID" value="OTG23620.1"/>
    <property type="molecule type" value="Genomic_DNA"/>
</dbReference>
<dbReference type="Proteomes" id="UP000215914">
    <property type="component" value="Chromosome 6"/>
</dbReference>
<sequence length="71" mass="8205">MALHDGDGRRPPECLATGLGFRRVWRRGWCLPAMVVKVSYWKEREIRETVGGFRWFTAELRVSAILSLSLI</sequence>
<name>A0A251UJS5_HELAN</name>
<proteinExistence type="predicted"/>
<dbReference type="AlphaFoldDB" id="A0A251UJS5"/>
<dbReference type="InParanoid" id="A0A251UJS5"/>
<evidence type="ECO:0000313" key="2">
    <source>
        <dbReference type="Proteomes" id="UP000215914"/>
    </source>
</evidence>
<accession>A0A251UJS5</accession>
<gene>
    <name evidence="1" type="ORF">HannXRQ_Chr06g0184511</name>
</gene>
<reference evidence="2" key="1">
    <citation type="journal article" date="2017" name="Nature">
        <title>The sunflower genome provides insights into oil metabolism, flowering and Asterid evolution.</title>
        <authorList>
            <person name="Badouin H."/>
            <person name="Gouzy J."/>
            <person name="Grassa C.J."/>
            <person name="Murat F."/>
            <person name="Staton S.E."/>
            <person name="Cottret L."/>
            <person name="Lelandais-Briere C."/>
            <person name="Owens G.L."/>
            <person name="Carrere S."/>
            <person name="Mayjonade B."/>
            <person name="Legrand L."/>
            <person name="Gill N."/>
            <person name="Kane N.C."/>
            <person name="Bowers J.E."/>
            <person name="Hubner S."/>
            <person name="Bellec A."/>
            <person name="Berard A."/>
            <person name="Berges H."/>
            <person name="Blanchet N."/>
            <person name="Boniface M.C."/>
            <person name="Brunel D."/>
            <person name="Catrice O."/>
            <person name="Chaidir N."/>
            <person name="Claudel C."/>
            <person name="Donnadieu C."/>
            <person name="Faraut T."/>
            <person name="Fievet G."/>
            <person name="Helmstetter N."/>
            <person name="King M."/>
            <person name="Knapp S.J."/>
            <person name="Lai Z."/>
            <person name="Le Paslier M.C."/>
            <person name="Lippi Y."/>
            <person name="Lorenzon L."/>
            <person name="Mandel J.R."/>
            <person name="Marage G."/>
            <person name="Marchand G."/>
            <person name="Marquand E."/>
            <person name="Bret-Mestries E."/>
            <person name="Morien E."/>
            <person name="Nambeesan S."/>
            <person name="Nguyen T."/>
            <person name="Pegot-Espagnet P."/>
            <person name="Pouilly N."/>
            <person name="Raftis F."/>
            <person name="Sallet E."/>
            <person name="Schiex T."/>
            <person name="Thomas J."/>
            <person name="Vandecasteele C."/>
            <person name="Vares D."/>
            <person name="Vear F."/>
            <person name="Vautrin S."/>
            <person name="Crespi M."/>
            <person name="Mangin B."/>
            <person name="Burke J.M."/>
            <person name="Salse J."/>
            <person name="Munos S."/>
            <person name="Vincourt P."/>
            <person name="Rieseberg L.H."/>
            <person name="Langlade N.B."/>
        </authorList>
    </citation>
    <scope>NUCLEOTIDE SEQUENCE [LARGE SCALE GENOMIC DNA]</scope>
    <source>
        <strain evidence="2">cv. SF193</strain>
    </source>
</reference>
<organism evidence="1 2">
    <name type="scientific">Helianthus annuus</name>
    <name type="common">Common sunflower</name>
    <dbReference type="NCBI Taxonomy" id="4232"/>
    <lineage>
        <taxon>Eukaryota</taxon>
        <taxon>Viridiplantae</taxon>
        <taxon>Streptophyta</taxon>
        <taxon>Embryophyta</taxon>
        <taxon>Tracheophyta</taxon>
        <taxon>Spermatophyta</taxon>
        <taxon>Magnoliopsida</taxon>
        <taxon>eudicotyledons</taxon>
        <taxon>Gunneridae</taxon>
        <taxon>Pentapetalae</taxon>
        <taxon>asterids</taxon>
        <taxon>campanulids</taxon>
        <taxon>Asterales</taxon>
        <taxon>Asteraceae</taxon>
        <taxon>Asteroideae</taxon>
        <taxon>Heliantheae alliance</taxon>
        <taxon>Heliantheae</taxon>
        <taxon>Helianthus</taxon>
    </lineage>
</organism>
<protein>
    <submittedName>
        <fullName evidence="1">Uncharacterized protein</fullName>
    </submittedName>
</protein>